<evidence type="ECO:0000313" key="2">
    <source>
        <dbReference type="EMBL" id="KAF1758266.1"/>
    </source>
</evidence>
<gene>
    <name evidence="2" type="ORF">GCK72_014724</name>
</gene>
<name>A0A6A5GUI6_CAERE</name>
<evidence type="ECO:0000313" key="3">
    <source>
        <dbReference type="Proteomes" id="UP000483820"/>
    </source>
</evidence>
<feature type="transmembrane region" description="Helical" evidence="1">
    <location>
        <begin position="74"/>
        <end position="98"/>
    </location>
</feature>
<dbReference type="GeneID" id="78775895"/>
<dbReference type="CTD" id="78775895"/>
<proteinExistence type="predicted"/>
<dbReference type="RefSeq" id="XP_053585198.1">
    <property type="nucleotide sequence ID" value="XM_053730426.1"/>
</dbReference>
<dbReference type="KEGG" id="crq:GCK72_014724"/>
<reference evidence="2 3" key="1">
    <citation type="submission" date="2019-12" db="EMBL/GenBank/DDBJ databases">
        <title>Chromosome-level assembly of the Caenorhabditis remanei genome.</title>
        <authorList>
            <person name="Teterina A.A."/>
            <person name="Willis J.H."/>
            <person name="Phillips P.C."/>
        </authorList>
    </citation>
    <scope>NUCLEOTIDE SEQUENCE [LARGE SCALE GENOMIC DNA]</scope>
    <source>
        <strain evidence="2 3">PX506</strain>
        <tissue evidence="2">Whole organism</tissue>
    </source>
</reference>
<accession>A0A6A5GUI6</accession>
<keyword evidence="1" id="KW-0812">Transmembrane</keyword>
<dbReference type="Proteomes" id="UP000483820">
    <property type="component" value="Chromosome IV"/>
</dbReference>
<dbReference type="EMBL" id="WUAV01000004">
    <property type="protein sequence ID" value="KAF1758266.1"/>
    <property type="molecule type" value="Genomic_DNA"/>
</dbReference>
<organism evidence="2 3">
    <name type="scientific">Caenorhabditis remanei</name>
    <name type="common">Caenorhabditis vulgaris</name>
    <dbReference type="NCBI Taxonomy" id="31234"/>
    <lineage>
        <taxon>Eukaryota</taxon>
        <taxon>Metazoa</taxon>
        <taxon>Ecdysozoa</taxon>
        <taxon>Nematoda</taxon>
        <taxon>Chromadorea</taxon>
        <taxon>Rhabditida</taxon>
        <taxon>Rhabditina</taxon>
        <taxon>Rhabditomorpha</taxon>
        <taxon>Rhabditoidea</taxon>
        <taxon>Rhabditidae</taxon>
        <taxon>Peloderinae</taxon>
        <taxon>Caenorhabditis</taxon>
    </lineage>
</organism>
<feature type="transmembrane region" description="Helical" evidence="1">
    <location>
        <begin position="550"/>
        <end position="568"/>
    </location>
</feature>
<sequence length="1558" mass="168928">MRLFNSRTSRTFGRLGHGRCAPPFVVAHGGSGACPRTIGGVAHDGSHAFGGEPRSWRMEDSRPDLVLAFDGNDLLSWLIVLLTAGFFVVHLLFLVLLISLDTAEVLLFLEDVALEVALGVLVQVALGELLKERNIVELGFLLVIVVSAESALLVSVESREVDTSVDSIELNGDVIRIELDGVLVEPDEVELLLLHLSFWLVFEVFSVDTADESFLSLVHLNLVFSVDNLDVLPFLLLGDLLHEDNEAWLVLLRSAILGENGVAWSELVTVGHLVEGLDLGALDDAVGLLGGVTGDLLHDWFLLVTGVSWLIVDLGGWELEWKLNALEDGGLNWGFDGHVDGLTLTWLDVEGGTDDVLAARFFTGLDSGGPWVLGAKVGLDQVPVSGKVLSGFWLELVLDDSLVLVKSGGLDEGLVFWGLLDLLDELLLLLGLLSVDVDLDGVLSVVHLSQNNELTVLLLLELLNGLWGLWVDVLDSGEDIFSTDLGLAVVEVVVADSFSFHLEDGWLDFELGDVLVDLLVLEPLELLGDLFLVLLLVVFWLRLEILSSGVLLVLLLVALLNLVVVVHVELKDGLVGLNSWFVVDLNVVVNNPLWNSSVGWAVEGSLDTDLLVLAVEGLAELLVGWEHVGHLNWLWVLASIWGDGAGEGDWTRLDHGDSLLLGWGVVKGADDDLVFPVHSEFSVDWSVEDGLVKELGSNFSDWADDGEGENVSGGNTWLSLEAEAESIEALSVLWLKFEGDLSTDGRDGWHLGGELNWKSHWGWNSADGLVEESGVGGREVNSLGKVFLDISDLESSSLDHGTDNLWDRLGVNWEEGVVHITVSDVEKGMWVLFRWLTAGDAEFLEEVAQELGWLEGSGGSLSADDNLFKSVLLNVGEEFLDDLFHVLLGESNLSEVLVPFSGEDSFEGSHHLGWEDRFRSEEGGEVGLNPGLVASGVGGPLSVDRLETVNLLGREWNVVEEGLNTGRESLLTWGLVVGIRAEKGESEGTNLLVAFLSELVSDLRENWPLWLSVDQLVESRHTEVLWLLTVEVDWEKNTLDLDWHLVAETSEGLNSLSTDGCLVLLVEDDLFEWVDGEVESSIGEGLQSENLLVAGGSGFELLDKLVNDSLLLVTWAHLDSVLLDEDSWGLSADSVDDGSVGKPAGLTKSWEAGGNIGFAETSDILSDGEGWVAHVNEGLDGDGGLEWGHVLEGLSLVNELLDGDAGSGESKGVEVDGAELLGDLLVLVLSNMAVDLFELFLVALTENLDDSGDGVGGFEFSLSLFDLLGHQREHLLDHLDLVFSPLWHLSEVLLLSGLSPLLLSPLPVLVVDKLRGLLVADLLDLGLLLSSIDKFHGVEGEGRDELVLLGDWGEEMLGTELNRVDEEVGWSSGNVVVHDGGAHLVLVKSLLAILADWGLDVVDVWTAGAFVEVDRLGPTSVVLLLLEDVDLEHVDDGSLDVLRPWLIILSEANLSDESVLVLEFNWHAQELFVLTVHTVDLLETLEWEHLLGIGLLLGSGETGLLELHADGVSIGPLKVDLSLETRDSLWGGWDWETSRELSVEEIAVLASSAERSRN</sequence>
<feature type="transmembrane region" description="Helical" evidence="1">
    <location>
        <begin position="526"/>
        <end position="543"/>
    </location>
</feature>
<keyword evidence="1" id="KW-0472">Membrane</keyword>
<dbReference type="PROSITE" id="PS51257">
    <property type="entry name" value="PROKAR_LIPOPROTEIN"/>
    <property type="match status" value="1"/>
</dbReference>
<evidence type="ECO:0000256" key="1">
    <source>
        <dbReference type="SAM" id="Phobius"/>
    </source>
</evidence>
<protein>
    <submittedName>
        <fullName evidence="2">Uncharacterized protein</fullName>
    </submittedName>
</protein>
<keyword evidence="1" id="KW-1133">Transmembrane helix</keyword>
<comment type="caution">
    <text evidence="2">The sequence shown here is derived from an EMBL/GenBank/DDBJ whole genome shotgun (WGS) entry which is preliminary data.</text>
</comment>